<name>A0ABM7GTC1_9GAMM</name>
<evidence type="ECO:0000313" key="4">
    <source>
        <dbReference type="Proteomes" id="UP000289555"/>
    </source>
</evidence>
<accession>A0ABM7GTC1</accession>
<evidence type="ECO:0000256" key="2">
    <source>
        <dbReference type="ARBA" id="ARBA00022576"/>
    </source>
</evidence>
<evidence type="ECO:0008006" key="5">
    <source>
        <dbReference type="Google" id="ProtNLM"/>
    </source>
</evidence>
<dbReference type="Proteomes" id="UP000289555">
    <property type="component" value="Chromosome"/>
</dbReference>
<dbReference type="SUPFAM" id="SSF53383">
    <property type="entry name" value="PLP-dependent transferases"/>
    <property type="match status" value="1"/>
</dbReference>
<evidence type="ECO:0000313" key="3">
    <source>
        <dbReference type="EMBL" id="BBI53994.1"/>
    </source>
</evidence>
<dbReference type="Pfam" id="PF00202">
    <property type="entry name" value="Aminotran_3"/>
    <property type="match status" value="1"/>
</dbReference>
<dbReference type="PANTHER" id="PTHR11986">
    <property type="entry name" value="AMINOTRANSFERASE CLASS III"/>
    <property type="match status" value="1"/>
</dbReference>
<dbReference type="InterPro" id="IPR050103">
    <property type="entry name" value="Class-III_PLP-dep_AT"/>
</dbReference>
<evidence type="ECO:0000256" key="1">
    <source>
        <dbReference type="ARBA" id="ARBA00001933"/>
    </source>
</evidence>
<reference evidence="4" key="1">
    <citation type="journal article" date="2019" name="Microbiol. Resour. Announc.">
        <title>Complete Genome Sequence of Halomonas olivaria, a Moderately Halophilic Bacterium Isolated from Olive Processing Effluents, Obtained by Nanopore Sequencing.</title>
        <authorList>
            <person name="Nagata S."/>
            <person name="Ii K.M."/>
            <person name="Tsukimi T."/>
            <person name="Miura M.C."/>
            <person name="Galipon J."/>
            <person name="Arakawa K."/>
        </authorList>
    </citation>
    <scope>NUCLEOTIDE SEQUENCE [LARGE SCALE GENOMIC DNA]</scope>
    <source>
        <strain evidence="4">TYRC17</strain>
    </source>
</reference>
<keyword evidence="2" id="KW-0808">Transferase</keyword>
<proteinExistence type="predicted"/>
<comment type="cofactor">
    <cofactor evidence="1">
        <name>pyridoxal 5'-phosphate</name>
        <dbReference type="ChEBI" id="CHEBI:597326"/>
    </cofactor>
</comment>
<dbReference type="InterPro" id="IPR005814">
    <property type="entry name" value="Aminotrans_3"/>
</dbReference>
<sequence>MLNVGHNHPRVVAAVQAQVERISHMSFQVAAYPGYIELANKLAQLVGDGNAYQSVLFTSGAEAVENAIKIARSHTGRPNVIAFRGGFHGRTLLGTTLTGMSQPYRQNFGPLPRYPPRELPGCAAWRQQ</sequence>
<dbReference type="Gene3D" id="3.40.640.10">
    <property type="entry name" value="Type I PLP-dependent aspartate aminotransferase-like (Major domain)"/>
    <property type="match status" value="1"/>
</dbReference>
<protein>
    <recommendedName>
        <fullName evidence="5">4-aminobutyrate--2-oxoglutarate transaminase</fullName>
    </recommendedName>
</protein>
<keyword evidence="4" id="KW-1185">Reference proteome</keyword>
<dbReference type="InterPro" id="IPR015421">
    <property type="entry name" value="PyrdxlP-dep_Trfase_major"/>
</dbReference>
<dbReference type="EMBL" id="AP019416">
    <property type="protein sequence ID" value="BBI53994.1"/>
    <property type="molecule type" value="Genomic_DNA"/>
</dbReference>
<gene>
    <name evidence="3" type="ORF">HORIV_64150</name>
</gene>
<keyword evidence="2" id="KW-0032">Aminotransferase</keyword>
<dbReference type="InterPro" id="IPR015424">
    <property type="entry name" value="PyrdxlP-dep_Trfase"/>
</dbReference>
<organism evidence="3 4">
    <name type="scientific">Vreelandella olivaria</name>
    <dbReference type="NCBI Taxonomy" id="390919"/>
    <lineage>
        <taxon>Bacteria</taxon>
        <taxon>Pseudomonadati</taxon>
        <taxon>Pseudomonadota</taxon>
        <taxon>Gammaproteobacteria</taxon>
        <taxon>Oceanospirillales</taxon>
        <taxon>Halomonadaceae</taxon>
        <taxon>Vreelandella</taxon>
    </lineage>
</organism>